<gene>
    <name evidence="2" type="ORF">COW82_01945</name>
</gene>
<accession>A0A2H0DWB9</accession>
<reference evidence="2 3" key="1">
    <citation type="submission" date="2017-09" db="EMBL/GenBank/DDBJ databases">
        <title>Depth-based differentiation of microbial function through sediment-hosted aquifers and enrichment of novel symbionts in the deep terrestrial subsurface.</title>
        <authorList>
            <person name="Probst A.J."/>
            <person name="Ladd B."/>
            <person name="Jarett J.K."/>
            <person name="Geller-Mcgrath D.E."/>
            <person name="Sieber C.M."/>
            <person name="Emerson J.B."/>
            <person name="Anantharaman K."/>
            <person name="Thomas B.C."/>
            <person name="Malmstrom R."/>
            <person name="Stieglmeier M."/>
            <person name="Klingl A."/>
            <person name="Woyke T."/>
            <person name="Ryan C.M."/>
            <person name="Banfield J.F."/>
        </authorList>
    </citation>
    <scope>NUCLEOTIDE SEQUENCE [LARGE SCALE GENOMIC DNA]</scope>
    <source>
        <strain evidence="2">CG22_combo_CG10-13_8_21_14_all_43_18</strain>
    </source>
</reference>
<dbReference type="AlphaFoldDB" id="A0A2H0DWB9"/>
<organism evidence="2 3">
    <name type="scientific">Candidatus Campbellbacteria bacterium CG22_combo_CG10-13_8_21_14_all_43_18</name>
    <dbReference type="NCBI Taxonomy" id="1974530"/>
    <lineage>
        <taxon>Bacteria</taxon>
        <taxon>Candidatus Campbelliibacteriota</taxon>
    </lineage>
</organism>
<sequence>MKFTDSKRGLKREKPHKVGSFSRHSRNEHRYIGTHSGILAKKEKKVNHLSIPTVKSSKRSRPFQRKKEPKKD</sequence>
<dbReference type="EMBL" id="PCTS01000026">
    <property type="protein sequence ID" value="PIP86473.1"/>
    <property type="molecule type" value="Genomic_DNA"/>
</dbReference>
<feature type="region of interest" description="Disordered" evidence="1">
    <location>
        <begin position="1"/>
        <end position="72"/>
    </location>
</feature>
<evidence type="ECO:0000313" key="3">
    <source>
        <dbReference type="Proteomes" id="UP000231276"/>
    </source>
</evidence>
<dbReference type="Proteomes" id="UP000231276">
    <property type="component" value="Unassembled WGS sequence"/>
</dbReference>
<evidence type="ECO:0000313" key="2">
    <source>
        <dbReference type="EMBL" id="PIP86473.1"/>
    </source>
</evidence>
<proteinExistence type="predicted"/>
<protein>
    <submittedName>
        <fullName evidence="2">Uncharacterized protein</fullName>
    </submittedName>
</protein>
<evidence type="ECO:0000256" key="1">
    <source>
        <dbReference type="SAM" id="MobiDB-lite"/>
    </source>
</evidence>
<comment type="caution">
    <text evidence="2">The sequence shown here is derived from an EMBL/GenBank/DDBJ whole genome shotgun (WGS) entry which is preliminary data.</text>
</comment>
<name>A0A2H0DWB9_9BACT</name>
<feature type="compositionally biased region" description="Basic residues" evidence="1">
    <location>
        <begin position="9"/>
        <end position="27"/>
    </location>
</feature>